<comment type="caution">
    <text evidence="1">The sequence shown here is derived from an EMBL/GenBank/DDBJ whole genome shotgun (WGS) entry which is preliminary data.</text>
</comment>
<accession>A0A9N9FFG5</accession>
<protein>
    <submittedName>
        <fullName evidence="1">6831_t:CDS:1</fullName>
    </submittedName>
</protein>
<name>A0A9N9FFG5_9GLOM</name>
<dbReference type="Proteomes" id="UP000789831">
    <property type="component" value="Unassembled WGS sequence"/>
</dbReference>
<organism evidence="1 2">
    <name type="scientific">Ambispora gerdemannii</name>
    <dbReference type="NCBI Taxonomy" id="144530"/>
    <lineage>
        <taxon>Eukaryota</taxon>
        <taxon>Fungi</taxon>
        <taxon>Fungi incertae sedis</taxon>
        <taxon>Mucoromycota</taxon>
        <taxon>Glomeromycotina</taxon>
        <taxon>Glomeromycetes</taxon>
        <taxon>Archaeosporales</taxon>
        <taxon>Ambisporaceae</taxon>
        <taxon>Ambispora</taxon>
    </lineage>
</organism>
<proteinExistence type="predicted"/>
<reference evidence="1" key="1">
    <citation type="submission" date="2021-06" db="EMBL/GenBank/DDBJ databases">
        <authorList>
            <person name="Kallberg Y."/>
            <person name="Tangrot J."/>
            <person name="Rosling A."/>
        </authorList>
    </citation>
    <scope>NUCLEOTIDE SEQUENCE</scope>
    <source>
        <strain evidence="1">MT106</strain>
    </source>
</reference>
<evidence type="ECO:0000313" key="1">
    <source>
        <dbReference type="EMBL" id="CAG8532154.1"/>
    </source>
</evidence>
<dbReference type="EMBL" id="CAJVPL010000823">
    <property type="protein sequence ID" value="CAG8532154.1"/>
    <property type="molecule type" value="Genomic_DNA"/>
</dbReference>
<sequence>MSVVHYHNINDLHEEQLEFQHSNAFHQIEIQLAQPYLSQHQKEIDMASDILNQPLTFTEFLTDNNTKLIKIEFSDSIDSIYTRSLSVDSNCCSDLAEFYSHPASLPTGVLTPIASPIDQSPIISSCGLPQTPPQDYHQLHTFSQHFHQILCNEEQSQQTNEFTTESTITNANRSTVLIRIVRNASHDLTI</sequence>
<dbReference type="AlphaFoldDB" id="A0A9N9FFG5"/>
<keyword evidence="2" id="KW-1185">Reference proteome</keyword>
<evidence type="ECO:0000313" key="2">
    <source>
        <dbReference type="Proteomes" id="UP000789831"/>
    </source>
</evidence>
<gene>
    <name evidence="1" type="ORF">AGERDE_LOCUS5764</name>
</gene>